<evidence type="ECO:0000313" key="2">
    <source>
        <dbReference type="Proteomes" id="UP000077069"/>
    </source>
</evidence>
<dbReference type="Proteomes" id="UP000077069">
    <property type="component" value="Unassembled WGS sequence"/>
</dbReference>
<sequence>MSMIRTRVQQSLRMGTWVGCADLGYVLSGIGHMPLHHVISSWCNVRDSRNTRTSVVEWSSAEWSPSAKIYSNIRISRELVFPGYSRFLYDAHSQCHGLAMF</sequence>
<accession>A0A177CN72</accession>
<dbReference type="EMBL" id="KV441550">
    <property type="protein sequence ID" value="OAG08661.1"/>
    <property type="molecule type" value="Genomic_DNA"/>
</dbReference>
<proteinExistence type="predicted"/>
<dbReference type="GeneID" id="28770263"/>
<evidence type="ECO:0000313" key="1">
    <source>
        <dbReference type="EMBL" id="OAG08661.1"/>
    </source>
</evidence>
<organism evidence="1 2">
    <name type="scientific">Paraphaeosphaeria sporulosa</name>
    <dbReference type="NCBI Taxonomy" id="1460663"/>
    <lineage>
        <taxon>Eukaryota</taxon>
        <taxon>Fungi</taxon>
        <taxon>Dikarya</taxon>
        <taxon>Ascomycota</taxon>
        <taxon>Pezizomycotina</taxon>
        <taxon>Dothideomycetes</taxon>
        <taxon>Pleosporomycetidae</taxon>
        <taxon>Pleosporales</taxon>
        <taxon>Massarineae</taxon>
        <taxon>Didymosphaeriaceae</taxon>
        <taxon>Paraphaeosphaeria</taxon>
    </lineage>
</organism>
<keyword evidence="2" id="KW-1185">Reference proteome</keyword>
<protein>
    <submittedName>
        <fullName evidence="1">Uncharacterized protein</fullName>
    </submittedName>
</protein>
<dbReference type="AlphaFoldDB" id="A0A177CN72"/>
<dbReference type="RefSeq" id="XP_018039026.1">
    <property type="nucleotide sequence ID" value="XM_018186777.1"/>
</dbReference>
<name>A0A177CN72_9PLEO</name>
<reference evidence="1 2" key="1">
    <citation type="submission" date="2016-05" db="EMBL/GenBank/DDBJ databases">
        <title>Comparative analysis of secretome profiles of manganese(II)-oxidizing ascomycete fungi.</title>
        <authorList>
            <consortium name="DOE Joint Genome Institute"/>
            <person name="Zeiner C.A."/>
            <person name="Purvine S.O."/>
            <person name="Zink E.M."/>
            <person name="Wu S."/>
            <person name="Pasa-Tolic L."/>
            <person name="Chaput D.L."/>
            <person name="Haridas S."/>
            <person name="Grigoriev I.V."/>
            <person name="Santelli C.M."/>
            <person name="Hansel C.M."/>
        </authorList>
    </citation>
    <scope>NUCLEOTIDE SEQUENCE [LARGE SCALE GENOMIC DNA]</scope>
    <source>
        <strain evidence="1 2">AP3s5-JAC2a</strain>
    </source>
</reference>
<dbReference type="InParanoid" id="A0A177CN72"/>
<gene>
    <name evidence="1" type="ORF">CC84DRAFT_584722</name>
</gene>